<gene>
    <name evidence="13" type="ORF">CWE11_06355</name>
</gene>
<dbReference type="GO" id="GO:0006508">
    <property type="term" value="P:proteolysis"/>
    <property type="evidence" value="ECO:0007669"/>
    <property type="project" value="UniProtKB-KW"/>
</dbReference>
<feature type="chain" id="PRO_5039039372" evidence="11">
    <location>
        <begin position="25"/>
        <end position="452"/>
    </location>
</feature>
<dbReference type="Pfam" id="PF13365">
    <property type="entry name" value="Trypsin_2"/>
    <property type="match status" value="1"/>
</dbReference>
<evidence type="ECO:0000256" key="8">
    <source>
        <dbReference type="ARBA" id="ARBA00022825"/>
    </source>
</evidence>
<dbReference type="SMART" id="SM00228">
    <property type="entry name" value="PDZ"/>
    <property type="match status" value="2"/>
</dbReference>
<evidence type="ECO:0000256" key="7">
    <source>
        <dbReference type="ARBA" id="ARBA00022801"/>
    </source>
</evidence>
<dbReference type="InterPro" id="IPR009003">
    <property type="entry name" value="Peptidase_S1_PA"/>
</dbReference>
<feature type="active site" description="Charge relay system" evidence="9">
    <location>
        <position position="214"/>
    </location>
</feature>
<feature type="binding site" evidence="10">
    <location>
        <begin position="269"/>
        <end position="273"/>
    </location>
    <ligand>
        <name>substrate</name>
    </ligand>
</feature>
<dbReference type="Gene3D" id="2.30.42.10">
    <property type="match status" value="2"/>
</dbReference>
<comment type="similarity">
    <text evidence="2">Belongs to the peptidase S1C family.</text>
</comment>
<evidence type="ECO:0000256" key="1">
    <source>
        <dbReference type="ARBA" id="ARBA00004418"/>
    </source>
</evidence>
<keyword evidence="3 13" id="KW-0645">Protease</keyword>
<dbReference type="GO" id="GO:0004252">
    <property type="term" value="F:serine-type endopeptidase activity"/>
    <property type="evidence" value="ECO:0007669"/>
    <property type="project" value="InterPro"/>
</dbReference>
<dbReference type="AlphaFoldDB" id="A0A432WI18"/>
<dbReference type="FunFam" id="2.40.10.120:FF:000001">
    <property type="entry name" value="Periplasmic serine endoprotease DegP-like"/>
    <property type="match status" value="1"/>
</dbReference>
<dbReference type="CDD" id="cd23084">
    <property type="entry name" value="cpPDZ2_DegP-like"/>
    <property type="match status" value="1"/>
</dbReference>
<sequence>MKKLVTLLVASSLAVVFSIQPVFANIPPAAMTDERGVPTLAPMLEEVTPAVVNISVAGKRVTRQRLPDAFRFFFGPNTPQEQVREQPFQGLGSGVIIDAENGYVVTNNHVINDATEITVTLKDGRQFSAQVLGRDAESDIALLQLENPRNLSEIPIGDSDALRVGDFVVAIGNPFGLGQTVTSGIVSALGRGGFGMERLENFIQTDAAINSGNSGGALVDLHGNLIGINTAIIGASGGNIGIGFAIPSNMMKNLVDQIVEHGEIRRGVLGVRGGNLTQELAEALGIDRARGAWVSEVITDGAAYKAGVQAGDVIIAVDGSPVQSFTELRAKVATVGAGREVRLTLLRDGREQTVRVTLDSQEQQQVRADNVHPALEGTELSNDERGGIRVSEVASGSPAARLGLREGDVIIAVNRQRVESVQDLQRSVEGARGVVALHIRRGNSTLYVVLPN</sequence>
<keyword evidence="6" id="KW-0574">Periplasm</keyword>
<feature type="signal peptide" evidence="11">
    <location>
        <begin position="1"/>
        <end position="24"/>
    </location>
</feature>
<dbReference type="Pfam" id="PF17820">
    <property type="entry name" value="PDZ_6"/>
    <property type="match status" value="1"/>
</dbReference>
<keyword evidence="7" id="KW-0378">Hydrolase</keyword>
<protein>
    <submittedName>
        <fullName evidence="13">Serine endoprotease DegQ</fullName>
    </submittedName>
</protein>
<keyword evidence="5" id="KW-0677">Repeat</keyword>
<keyword evidence="4 11" id="KW-0732">Signal</keyword>
<dbReference type="OrthoDB" id="9758917at2"/>
<name>A0A432WI18_9GAMM</name>
<evidence type="ECO:0000256" key="10">
    <source>
        <dbReference type="PIRSR" id="PIRSR611782-2"/>
    </source>
</evidence>
<dbReference type="CDD" id="cd10839">
    <property type="entry name" value="cpPDZ1_DegP-like"/>
    <property type="match status" value="1"/>
</dbReference>
<dbReference type="RefSeq" id="WP_126776771.1">
    <property type="nucleotide sequence ID" value="NZ_PIPM01000005.1"/>
</dbReference>
<evidence type="ECO:0000256" key="3">
    <source>
        <dbReference type="ARBA" id="ARBA00022670"/>
    </source>
</evidence>
<dbReference type="SUPFAM" id="SSF50156">
    <property type="entry name" value="PDZ domain-like"/>
    <property type="match status" value="2"/>
</dbReference>
<evidence type="ECO:0000313" key="13">
    <source>
        <dbReference type="EMBL" id="RUO33462.1"/>
    </source>
</evidence>
<feature type="binding site" evidence="10">
    <location>
        <begin position="212"/>
        <end position="214"/>
    </location>
    <ligand>
        <name>substrate</name>
    </ligand>
</feature>
<keyword evidence="14" id="KW-1185">Reference proteome</keyword>
<dbReference type="InterPro" id="IPR036034">
    <property type="entry name" value="PDZ_sf"/>
</dbReference>
<dbReference type="NCBIfam" id="TIGR02037">
    <property type="entry name" value="degP_htrA_DO"/>
    <property type="match status" value="1"/>
</dbReference>
<feature type="active site" description="Charge relay system" evidence="9">
    <location>
        <position position="139"/>
    </location>
</feature>
<evidence type="ECO:0000256" key="4">
    <source>
        <dbReference type="ARBA" id="ARBA00022729"/>
    </source>
</evidence>
<dbReference type="InterPro" id="IPR011782">
    <property type="entry name" value="Pept_S1C_Do"/>
</dbReference>
<dbReference type="InterPro" id="IPR001940">
    <property type="entry name" value="Peptidase_S1C"/>
</dbReference>
<evidence type="ECO:0000313" key="14">
    <source>
        <dbReference type="Proteomes" id="UP000288405"/>
    </source>
</evidence>
<keyword evidence="8" id="KW-0720">Serine protease</keyword>
<dbReference type="GO" id="GO:0042597">
    <property type="term" value="C:periplasmic space"/>
    <property type="evidence" value="ECO:0007669"/>
    <property type="project" value="UniProtKB-SubCell"/>
</dbReference>
<dbReference type="InterPro" id="IPR041489">
    <property type="entry name" value="PDZ_6"/>
</dbReference>
<dbReference type="PANTHER" id="PTHR22939:SF129">
    <property type="entry name" value="SERINE PROTEASE HTRA2, MITOCHONDRIAL"/>
    <property type="match status" value="1"/>
</dbReference>
<comment type="caution">
    <text evidence="13">The sequence shown here is derived from an EMBL/GenBank/DDBJ whole genome shotgun (WGS) entry which is preliminary data.</text>
</comment>
<dbReference type="Gene3D" id="2.40.10.120">
    <property type="match status" value="1"/>
</dbReference>
<reference evidence="13 14" key="1">
    <citation type="journal article" date="2011" name="Front. Microbiol.">
        <title>Genomic signatures of strain selection and enhancement in Bacillus atrophaeus var. globigii, a historical biowarfare simulant.</title>
        <authorList>
            <person name="Gibbons H.S."/>
            <person name="Broomall S.M."/>
            <person name="McNew L.A."/>
            <person name="Daligault H."/>
            <person name="Chapman C."/>
            <person name="Bruce D."/>
            <person name="Karavis M."/>
            <person name="Krepps M."/>
            <person name="McGregor P.A."/>
            <person name="Hong C."/>
            <person name="Park K.H."/>
            <person name="Akmal A."/>
            <person name="Feldman A."/>
            <person name="Lin J.S."/>
            <person name="Chang W.E."/>
            <person name="Higgs B.W."/>
            <person name="Demirev P."/>
            <person name="Lindquist J."/>
            <person name="Liem A."/>
            <person name="Fochler E."/>
            <person name="Read T.D."/>
            <person name="Tapia R."/>
            <person name="Johnson S."/>
            <person name="Bishop-Lilly K.A."/>
            <person name="Detter C."/>
            <person name="Han C."/>
            <person name="Sozhamannan S."/>
            <person name="Rosenzweig C.N."/>
            <person name="Skowronski E.W."/>
        </authorList>
    </citation>
    <scope>NUCLEOTIDE SEQUENCE [LARGE SCALE GENOMIC DNA]</scope>
    <source>
        <strain evidence="13 14">GYP-17</strain>
    </source>
</reference>
<dbReference type="Proteomes" id="UP000288405">
    <property type="component" value="Unassembled WGS sequence"/>
</dbReference>
<evidence type="ECO:0000256" key="6">
    <source>
        <dbReference type="ARBA" id="ARBA00022764"/>
    </source>
</evidence>
<feature type="domain" description="PDZ" evidence="12">
    <location>
        <begin position="258"/>
        <end position="349"/>
    </location>
</feature>
<dbReference type="InterPro" id="IPR001478">
    <property type="entry name" value="PDZ"/>
</dbReference>
<feature type="binding site" evidence="10">
    <location>
        <position position="139"/>
    </location>
    <ligand>
        <name>substrate</name>
    </ligand>
</feature>
<organism evidence="13 14">
    <name type="scientific">Aliidiomarina sanyensis</name>
    <dbReference type="NCBI Taxonomy" id="1249555"/>
    <lineage>
        <taxon>Bacteria</taxon>
        <taxon>Pseudomonadati</taxon>
        <taxon>Pseudomonadota</taxon>
        <taxon>Gammaproteobacteria</taxon>
        <taxon>Alteromonadales</taxon>
        <taxon>Idiomarinaceae</taxon>
        <taxon>Aliidiomarina</taxon>
    </lineage>
</organism>
<feature type="binding site" evidence="10">
    <location>
        <position position="109"/>
    </location>
    <ligand>
        <name>substrate</name>
    </ligand>
</feature>
<proteinExistence type="inferred from homology"/>
<evidence type="ECO:0000256" key="9">
    <source>
        <dbReference type="PIRSR" id="PIRSR611782-1"/>
    </source>
</evidence>
<evidence type="ECO:0000256" key="2">
    <source>
        <dbReference type="ARBA" id="ARBA00010541"/>
    </source>
</evidence>
<evidence type="ECO:0000256" key="11">
    <source>
        <dbReference type="SAM" id="SignalP"/>
    </source>
</evidence>
<evidence type="ECO:0000259" key="12">
    <source>
        <dbReference type="PROSITE" id="PS50106"/>
    </source>
</evidence>
<dbReference type="PROSITE" id="PS50106">
    <property type="entry name" value="PDZ"/>
    <property type="match status" value="2"/>
</dbReference>
<evidence type="ECO:0000256" key="5">
    <source>
        <dbReference type="ARBA" id="ARBA00022737"/>
    </source>
</evidence>
<dbReference type="PANTHER" id="PTHR22939">
    <property type="entry name" value="SERINE PROTEASE FAMILY S1C HTRA-RELATED"/>
    <property type="match status" value="1"/>
</dbReference>
<dbReference type="FunFam" id="2.40.10.10:FF:000001">
    <property type="entry name" value="Periplasmic serine protease DegS"/>
    <property type="match status" value="1"/>
</dbReference>
<feature type="active site" description="Charge relay system" evidence="9">
    <location>
        <position position="109"/>
    </location>
</feature>
<comment type="subcellular location">
    <subcellularLocation>
        <location evidence="1">Periplasm</location>
    </subcellularLocation>
</comment>
<dbReference type="PRINTS" id="PR00834">
    <property type="entry name" value="PROTEASES2C"/>
</dbReference>
<accession>A0A432WI18</accession>
<dbReference type="SUPFAM" id="SSF50494">
    <property type="entry name" value="Trypsin-like serine proteases"/>
    <property type="match status" value="1"/>
</dbReference>
<feature type="domain" description="PDZ" evidence="12">
    <location>
        <begin position="355"/>
        <end position="443"/>
    </location>
</feature>
<dbReference type="Pfam" id="PF13180">
    <property type="entry name" value="PDZ_2"/>
    <property type="match status" value="1"/>
</dbReference>
<dbReference type="EMBL" id="PIPM01000005">
    <property type="protein sequence ID" value="RUO33462.1"/>
    <property type="molecule type" value="Genomic_DNA"/>
</dbReference>